<dbReference type="RefSeq" id="XP_062785640.1">
    <property type="nucleotide sequence ID" value="XM_062929589.1"/>
</dbReference>
<dbReference type="AlphaFoldDB" id="A0AAX4IYQ4"/>
<protein>
    <submittedName>
        <fullName evidence="1">Uncharacterized protein</fullName>
    </submittedName>
</protein>
<accession>A0AAX4IYQ4</accession>
<evidence type="ECO:0000313" key="2">
    <source>
        <dbReference type="Proteomes" id="UP001322277"/>
    </source>
</evidence>
<gene>
    <name evidence="1" type="ORF">CDEST_13433</name>
</gene>
<keyword evidence="2" id="KW-1185">Reference proteome</keyword>
<dbReference type="EMBL" id="CP137313">
    <property type="protein sequence ID" value="WQF88419.1"/>
    <property type="molecule type" value="Genomic_DNA"/>
</dbReference>
<organism evidence="1 2">
    <name type="scientific">Colletotrichum destructivum</name>
    <dbReference type="NCBI Taxonomy" id="34406"/>
    <lineage>
        <taxon>Eukaryota</taxon>
        <taxon>Fungi</taxon>
        <taxon>Dikarya</taxon>
        <taxon>Ascomycota</taxon>
        <taxon>Pezizomycotina</taxon>
        <taxon>Sordariomycetes</taxon>
        <taxon>Hypocreomycetidae</taxon>
        <taxon>Glomerellales</taxon>
        <taxon>Glomerellaceae</taxon>
        <taxon>Colletotrichum</taxon>
        <taxon>Colletotrichum destructivum species complex</taxon>
    </lineage>
</organism>
<evidence type="ECO:0000313" key="1">
    <source>
        <dbReference type="EMBL" id="WQF88419.1"/>
    </source>
</evidence>
<sequence length="177" mass="19856">MMIPSHSGLTLFSPSTAVNFASPTMAMVTPMPTAVLNEINNEVKPGHRKLVSPPRPFWHDGPLPNAFAGPLSAHELAGIDALTRRDKKECVSIYLCTEENWGGVCHWACFDSGHHMYLRSQWRSRIKSIRTSEDAECKFFFGPDCNARYKTQDMSYPGNNFNKEDFGDGVGCFYCLK</sequence>
<proteinExistence type="predicted"/>
<name>A0AAX4IYQ4_9PEZI</name>
<reference evidence="2" key="1">
    <citation type="journal article" date="2023" name="bioRxiv">
        <title>Complete genome of the Medicago anthracnose fungus, Colletotrichum destructivum, reveals a mini-chromosome-like region within a core chromosome.</title>
        <authorList>
            <person name="Lapalu N."/>
            <person name="Simon A."/>
            <person name="Lu A."/>
            <person name="Plaumann P.-L."/>
            <person name="Amselem J."/>
            <person name="Pigne S."/>
            <person name="Auger A."/>
            <person name="Koch C."/>
            <person name="Dallery J.-F."/>
            <person name="O'Connell R.J."/>
        </authorList>
    </citation>
    <scope>NUCLEOTIDE SEQUENCE [LARGE SCALE GENOMIC DNA]</scope>
    <source>
        <strain evidence="2">CBS 520.97</strain>
    </source>
</reference>
<dbReference type="KEGG" id="cdet:87949933"/>
<dbReference type="GeneID" id="87949933"/>
<dbReference type="Proteomes" id="UP001322277">
    <property type="component" value="Chromosome 9"/>
</dbReference>